<dbReference type="Proteomes" id="UP000600214">
    <property type="component" value="Unassembled WGS sequence"/>
</dbReference>
<protein>
    <submittedName>
        <fullName evidence="1">Uncharacterized protein</fullName>
    </submittedName>
</protein>
<gene>
    <name evidence="1" type="ORF">GCM10007423_47920</name>
</gene>
<evidence type="ECO:0000313" key="1">
    <source>
        <dbReference type="EMBL" id="GGH47439.1"/>
    </source>
</evidence>
<sequence length="83" mass="9419">MRSFVRVLASIQKVNLAVWVRTDMREGFHVLETMVILAFKVYRNDNYGKASIHFAGAEKGRYGEYHTAVGTNAGFRRDNPEGP</sequence>
<dbReference type="EMBL" id="BMIA01000003">
    <property type="protein sequence ID" value="GGH47439.1"/>
    <property type="molecule type" value="Genomic_DNA"/>
</dbReference>
<comment type="caution">
    <text evidence="1">The sequence shown here is derived from an EMBL/GenBank/DDBJ whole genome shotgun (WGS) entry which is preliminary data.</text>
</comment>
<reference evidence="2" key="1">
    <citation type="journal article" date="2019" name="Int. J. Syst. Evol. Microbiol.">
        <title>The Global Catalogue of Microorganisms (GCM) 10K type strain sequencing project: providing services to taxonomists for standard genome sequencing and annotation.</title>
        <authorList>
            <consortium name="The Broad Institute Genomics Platform"/>
            <consortium name="The Broad Institute Genome Sequencing Center for Infectious Disease"/>
            <person name="Wu L."/>
            <person name="Ma J."/>
        </authorList>
    </citation>
    <scope>NUCLEOTIDE SEQUENCE [LARGE SCALE GENOMIC DNA]</scope>
    <source>
        <strain evidence="2">CGMCC 1.15288</strain>
    </source>
</reference>
<organism evidence="1 2">
    <name type="scientific">Dyadobacter endophyticus</name>
    <dbReference type="NCBI Taxonomy" id="1749036"/>
    <lineage>
        <taxon>Bacteria</taxon>
        <taxon>Pseudomonadati</taxon>
        <taxon>Bacteroidota</taxon>
        <taxon>Cytophagia</taxon>
        <taxon>Cytophagales</taxon>
        <taxon>Spirosomataceae</taxon>
        <taxon>Dyadobacter</taxon>
    </lineage>
</organism>
<keyword evidence="2" id="KW-1185">Reference proteome</keyword>
<accession>A0ABQ1Z566</accession>
<evidence type="ECO:0000313" key="2">
    <source>
        <dbReference type="Proteomes" id="UP000600214"/>
    </source>
</evidence>
<name>A0ABQ1Z566_9BACT</name>
<proteinExistence type="predicted"/>